<reference evidence="2" key="1">
    <citation type="submission" date="2019-05" db="EMBL/GenBank/DDBJ databases">
        <title>Annotation for the trematode Fasciolopsis buski.</title>
        <authorList>
            <person name="Choi Y.-J."/>
        </authorList>
    </citation>
    <scope>NUCLEOTIDE SEQUENCE</scope>
    <source>
        <strain evidence="2">HT</strain>
        <tissue evidence="2">Whole worm</tissue>
    </source>
</reference>
<comment type="caution">
    <text evidence="2">The sequence shown here is derived from an EMBL/GenBank/DDBJ whole genome shotgun (WGS) entry which is preliminary data.</text>
</comment>
<keyword evidence="3" id="KW-1185">Reference proteome</keyword>
<gene>
    <name evidence="2" type="ORF">FBUS_04962</name>
</gene>
<accession>A0A8E0VIF9</accession>
<evidence type="ECO:0000313" key="3">
    <source>
        <dbReference type="Proteomes" id="UP000728185"/>
    </source>
</evidence>
<dbReference type="AlphaFoldDB" id="A0A8E0VIF9"/>
<proteinExistence type="predicted"/>
<feature type="compositionally biased region" description="Basic and acidic residues" evidence="1">
    <location>
        <begin position="1"/>
        <end position="22"/>
    </location>
</feature>
<dbReference type="Proteomes" id="UP000728185">
    <property type="component" value="Unassembled WGS sequence"/>
</dbReference>
<sequence length="550" mass="60575">MRDSTFEQEHSMRQQANLDEKNALSMTEKYCKKVVNPSSQSADSSSPIRAKPTANSAFVSVLPKFDVAHMSVVGGRLPQISKNASTKTSFRSQSAGIVDHRPRRSLQNLGMTIQNIAGPMGEHSRGEIPLKNTTASREENFGSLYLFNSLPQPTPDYSYENNEHLVPTDEIGASGTHRKQGPNFAMCKSVSKSRAGRLEKNKSRNKLDLSTSKIGFENSACQPVTTDKYNIPSEKSMTFLCPQPTAPIDLGAYELMDDLSASFEASLLASLKEAARGPSITRCWAVDGFPERLPSNMANPKSKFSTEGVEQIDLRQSGTVNNLPIPQRTEALPAISRRALCPNPRLANNPARSVANSAEFARHRIHKEASFSDEDSSLATTTAGLGSLFNFPLPRKHPRPETLDENQLVVTHDVACEDTDASQLPLTPMDSRSSFSCMDSLDETSMFVTMDESVMRNALDFKSMNNAYDSSKRQLTSFSSEPNLMTTPVNELVPDDDNVCGTEAEVPAGRSDHSVVIESECVQDKLVQLLYDPILDCYYDPKTATYYDLK</sequence>
<evidence type="ECO:0000256" key="1">
    <source>
        <dbReference type="SAM" id="MobiDB-lite"/>
    </source>
</evidence>
<name>A0A8E0VIF9_9TREM</name>
<dbReference type="EMBL" id="LUCM01008962">
    <property type="protein sequence ID" value="KAA0187668.1"/>
    <property type="molecule type" value="Genomic_DNA"/>
</dbReference>
<dbReference type="OrthoDB" id="6245045at2759"/>
<evidence type="ECO:0000313" key="2">
    <source>
        <dbReference type="EMBL" id="KAA0187668.1"/>
    </source>
</evidence>
<organism evidence="2 3">
    <name type="scientific">Fasciolopsis buskii</name>
    <dbReference type="NCBI Taxonomy" id="27845"/>
    <lineage>
        <taxon>Eukaryota</taxon>
        <taxon>Metazoa</taxon>
        <taxon>Spiralia</taxon>
        <taxon>Lophotrochozoa</taxon>
        <taxon>Platyhelminthes</taxon>
        <taxon>Trematoda</taxon>
        <taxon>Digenea</taxon>
        <taxon>Plagiorchiida</taxon>
        <taxon>Echinostomata</taxon>
        <taxon>Echinostomatoidea</taxon>
        <taxon>Fasciolidae</taxon>
        <taxon>Fasciolopsis</taxon>
    </lineage>
</organism>
<protein>
    <submittedName>
        <fullName evidence="2">Uncharacterized protein</fullName>
    </submittedName>
</protein>
<feature type="region of interest" description="Disordered" evidence="1">
    <location>
        <begin position="1"/>
        <end position="23"/>
    </location>
</feature>